<evidence type="ECO:0000256" key="1">
    <source>
        <dbReference type="SAM" id="MobiDB-lite"/>
    </source>
</evidence>
<evidence type="ECO:0000313" key="3">
    <source>
        <dbReference type="EMBL" id="OJD33701.1"/>
    </source>
</evidence>
<sequence length="663" mass="73153">MAKSSQANGATSTWWVNSFVTINAQSCSISFFQPVNDASPTNSSLGPDHPLPSVEGGIKEESPTPALTAPDKSSPSVSLEDEQVDSGESAVSDQEDVSSLYKRFAVKRSAPRSSGSSKSTKTPCAKKRKTNPFLTPDRPIISNSLSLTADFFREQADQLPQKQRPHEWTFQEREALCLILIFYEVDTAFNGVAKILNEYFKVPPNDSFRPRQIMAQWQSWRYLFRKRPVYDPKTEWQEKRIVYEAAASRAKVKLKTRAVQLVEKTLSPKFPKIAERVTTQDAWFITHLLRLRDTHHRLPSMDSPLAAQSLTTTDSDILQQLLAAAKPEDSPTPSYSSSEILQTSYITPTAKNDQPSLLYRVYHAESNGLNSPTEFRAGLFNIPGKSLVPPPQDNTILPVFASWHLWHHTVSSPFISCTDSLIMAVHKARQAEAAGLHPVHISIIDAPLATRGSSSHIHGFPARPLVLEARRRGLVPDMRYSGTREIFVWARIAPAAIIHDVPFGRLRSLTADDLGVADLLALDDIDPDRRLGRVRKALLDEVVLDASAGYAVGRLAALFGLAGRSHSHSSLSSWPPMVEQFVYDVFQGWVLGVVPGCEREMAEGFLVGLRDAEAGAGPGPGAGGALVGLHGEEDGLLREAFVGGVERAQRCLRKEGRFRRKVK</sequence>
<dbReference type="InterPro" id="IPR056009">
    <property type="entry name" value="DUF7587"/>
</dbReference>
<dbReference type="EMBL" id="MNUE01000028">
    <property type="protein sequence ID" value="OJD33701.1"/>
    <property type="molecule type" value="Genomic_DNA"/>
</dbReference>
<evidence type="ECO:0000259" key="2">
    <source>
        <dbReference type="Pfam" id="PF24494"/>
    </source>
</evidence>
<name>A0A1J9S226_9PEZI</name>
<dbReference type="Pfam" id="PF24494">
    <property type="entry name" value="DUF7587"/>
    <property type="match status" value="1"/>
</dbReference>
<feature type="domain" description="DUF7587" evidence="2">
    <location>
        <begin position="354"/>
        <end position="504"/>
    </location>
</feature>
<organism evidence="3 4">
    <name type="scientific">Diplodia corticola</name>
    <dbReference type="NCBI Taxonomy" id="236234"/>
    <lineage>
        <taxon>Eukaryota</taxon>
        <taxon>Fungi</taxon>
        <taxon>Dikarya</taxon>
        <taxon>Ascomycota</taxon>
        <taxon>Pezizomycotina</taxon>
        <taxon>Dothideomycetes</taxon>
        <taxon>Dothideomycetes incertae sedis</taxon>
        <taxon>Botryosphaeriales</taxon>
        <taxon>Botryosphaeriaceae</taxon>
        <taxon>Diplodia</taxon>
    </lineage>
</organism>
<evidence type="ECO:0000313" key="4">
    <source>
        <dbReference type="Proteomes" id="UP000183809"/>
    </source>
</evidence>
<dbReference type="Proteomes" id="UP000183809">
    <property type="component" value="Unassembled WGS sequence"/>
</dbReference>
<keyword evidence="4" id="KW-1185">Reference proteome</keyword>
<feature type="compositionally biased region" description="Low complexity" evidence="1">
    <location>
        <begin position="111"/>
        <end position="123"/>
    </location>
</feature>
<feature type="region of interest" description="Disordered" evidence="1">
    <location>
        <begin position="108"/>
        <end position="135"/>
    </location>
</feature>
<dbReference type="GeneID" id="31013997"/>
<protein>
    <recommendedName>
        <fullName evidence="2">DUF7587 domain-containing protein</fullName>
    </recommendedName>
</protein>
<dbReference type="OrthoDB" id="5397734at2759"/>
<reference evidence="3 4" key="1">
    <citation type="submission" date="2016-10" db="EMBL/GenBank/DDBJ databases">
        <title>Proteomics and genomics reveal pathogen-plant mechanisms compatible with a hemibiotrophic lifestyle of Diplodia corticola.</title>
        <authorList>
            <person name="Fernandes I."/>
            <person name="De Jonge R."/>
            <person name="Van De Peer Y."/>
            <person name="Devreese B."/>
            <person name="Alves A."/>
            <person name="Esteves A.C."/>
        </authorList>
    </citation>
    <scope>NUCLEOTIDE SEQUENCE [LARGE SCALE GENOMIC DNA]</scope>
    <source>
        <strain evidence="3 4">CBS 112549</strain>
    </source>
</reference>
<comment type="caution">
    <text evidence="3">The sequence shown here is derived from an EMBL/GenBank/DDBJ whole genome shotgun (WGS) entry which is preliminary data.</text>
</comment>
<feature type="region of interest" description="Disordered" evidence="1">
    <location>
        <begin position="39"/>
        <end position="95"/>
    </location>
</feature>
<dbReference type="RefSeq" id="XP_020129961.1">
    <property type="nucleotide sequence ID" value="XM_020273736.1"/>
</dbReference>
<dbReference type="AlphaFoldDB" id="A0A1J9S226"/>
<proteinExistence type="predicted"/>
<accession>A0A1J9S226</accession>
<gene>
    <name evidence="3" type="ORF">BKCO1_2800083</name>
</gene>